<dbReference type="Gene3D" id="3.30.530.20">
    <property type="match status" value="1"/>
</dbReference>
<dbReference type="SUPFAM" id="SSF55961">
    <property type="entry name" value="Bet v1-like"/>
    <property type="match status" value="1"/>
</dbReference>
<proteinExistence type="predicted"/>
<dbReference type="AlphaFoldDB" id="A0A6J6EBK6"/>
<evidence type="ECO:0000313" key="1">
    <source>
        <dbReference type="EMBL" id="CAB4573801.1"/>
    </source>
</evidence>
<sequence>MKVVVTTILDAPVERIWAEVKTPRLLDHVAAPLITFDLIDPATMPAHWGDGRYLVSMQFLGLIPIGRQWIVTSTPQPEDQTRGVFRIRDNGIGDIAKVWDHLIVIEARTDGRTAYRDEVEVKAGVLTLGVWLFAHWFYRHRQARWRRLVRQGFRYPDNRA</sequence>
<name>A0A6J6EBK6_9ZZZZ</name>
<dbReference type="InterPro" id="IPR023393">
    <property type="entry name" value="START-like_dom_sf"/>
</dbReference>
<gene>
    <name evidence="1" type="ORF">UFOPK1683_00833</name>
</gene>
<dbReference type="EMBL" id="CAEZTL010000090">
    <property type="protein sequence ID" value="CAB4573801.1"/>
    <property type="molecule type" value="Genomic_DNA"/>
</dbReference>
<protein>
    <submittedName>
        <fullName evidence="1">Unannotated protein</fullName>
    </submittedName>
</protein>
<accession>A0A6J6EBK6</accession>
<organism evidence="1">
    <name type="scientific">freshwater metagenome</name>
    <dbReference type="NCBI Taxonomy" id="449393"/>
    <lineage>
        <taxon>unclassified sequences</taxon>
        <taxon>metagenomes</taxon>
        <taxon>ecological metagenomes</taxon>
    </lineage>
</organism>
<reference evidence="1" key="1">
    <citation type="submission" date="2020-05" db="EMBL/GenBank/DDBJ databases">
        <authorList>
            <person name="Chiriac C."/>
            <person name="Salcher M."/>
            <person name="Ghai R."/>
            <person name="Kavagutti S V."/>
        </authorList>
    </citation>
    <scope>NUCLEOTIDE SEQUENCE</scope>
</reference>